<dbReference type="Pfam" id="PF02373">
    <property type="entry name" value="JmjC"/>
    <property type="match status" value="1"/>
</dbReference>
<sequence length="1344" mass="152357">MAQTNPRTYSISTKNWSHPWLLKQGIRFKPAPRVSVQDLDLSERIKQYETDGIPLVVEHWHLHEAWPPYFDIDWVMANLGDDFIKARNLWDRSDKTLSLKDFIDQCRDQSRSSETNQELLYGKDVNCPDNWKQWLHGDALPEMLRPEGTNDLIQHLDDKESVESIMCYLGIRDTFTPAHKDLCASSGHNLMCHTEDGGTSFWFMTASNSAPEVDAYFSNQIGKELDWEDHVASVEDFAKAPFTVYIVEQALGDLVLVPPRSCHQVVNYGGLTIKTSWSRMTVNNLSTALYHELPMYRRVCRPEQYRIKHILYRSLVYYTNQLQPGSIAKTAGEDMLSMAHKLKTLLSLFDHTLREEFTEDYKLLKHLNEKIPKTRVPSFLVDTRLHNVAGRSHSSHPIIRSTDNTSNLACDFCGADIFQSFFECLTCSDEHKGTDKEIGNGIIICPSCYVEGRTCRCRSMEPVQCRDFDKLLAARNDAAEILKKNPYFDPVLDRLSPNQILSSSEVFIFQAACVLHQQRQKFAHKAAEKRKCRHSSQAQSHDASYDGVISCAPCHSSQCFRHLLQKGIHCSEAILIQKNSDDVWHKFHMSARQERVKHDGEEIKAAETGTKPMCFGHRLAILANKFGKCKPLSDWVTIGFYDTSPEGLAIDDVTPDTSEHSLEVDQMLLQDSSISNSPDIPLLTLEKDDSSDDYQPPGSRSTSHKRRSVSTATSQPNKRAKTAPRDRPKEASNLADVLNAQRARDRATLASSSRPSKRVIESSSGEDEPISVKPRPLTVSVPPRKSKIVSKPHPAPKPISRRPSATINVPDEVKSPSTNKAAAKRRGPPGIRTVDMLFDKEADEEEEDAIRPEPEEAPKVSKAKRRTTRPELSASLQGSPLTMLPPPTVDLAPLWNELARMKDEYAQAKKESAQLKKESAEMKKEFAQMRKESAQMKEQESRTNPGMARMKAELARMEGDVALLNEKHDTLERTVEAEKTLYNSSRHAFSLTADSLTTKVVSHQTRVDELAMHLGNVERIVKAQPAISAPPRTPAQGNLLGLYGTPELEQAVSELEKRITERISSEAEARTEEMTKGLLKILSDHGMTVDAFTYLDKSDKYGQILTLVDCVLKHVLPPQNQPYRPFNQRYGANQYGTQGAGPSNAVPHQHVNGRGNSTRQYQSRYNNNNRQNNQIPYDSNKNFNYSQRGYNYPSQNHPQNLLQRIDPGSPERPQRGNDRQHPQNQHGQWNESHPRSRTTHQGRLRPYPDRHQPPQEDPPSHYESSPDRSNEKRHRKSRFTSPSVDSREEDDYHEEEPRRNSKDWSRRKGKATSTPTTPPRTQDEDDVGYDTSPAPDRSDRAPSC</sequence>
<feature type="coiled-coil region" evidence="1">
    <location>
        <begin position="898"/>
        <end position="974"/>
    </location>
</feature>
<name>A0AAW0GVJ2_9APHY</name>
<dbReference type="Gene3D" id="2.60.120.650">
    <property type="entry name" value="Cupin"/>
    <property type="match status" value="1"/>
</dbReference>
<feature type="compositionally biased region" description="Basic and acidic residues" evidence="2">
    <location>
        <begin position="1295"/>
        <end position="1306"/>
    </location>
</feature>
<feature type="compositionally biased region" description="Polar residues" evidence="2">
    <location>
        <begin position="1175"/>
        <end position="1202"/>
    </location>
</feature>
<evidence type="ECO:0000313" key="4">
    <source>
        <dbReference type="EMBL" id="KAK7693534.1"/>
    </source>
</evidence>
<reference evidence="4 5" key="1">
    <citation type="submission" date="2022-09" db="EMBL/GenBank/DDBJ databases">
        <authorList>
            <person name="Palmer J.M."/>
        </authorList>
    </citation>
    <scope>NUCLEOTIDE SEQUENCE [LARGE SCALE GENOMIC DNA]</scope>
    <source>
        <strain evidence="4 5">DSM 7382</strain>
    </source>
</reference>
<dbReference type="SMART" id="SM00558">
    <property type="entry name" value="JmjC"/>
    <property type="match status" value="1"/>
</dbReference>
<gene>
    <name evidence="4" type="ORF">QCA50_003103</name>
</gene>
<dbReference type="Proteomes" id="UP001385951">
    <property type="component" value="Unassembled WGS sequence"/>
</dbReference>
<dbReference type="PROSITE" id="PS51184">
    <property type="entry name" value="JMJC"/>
    <property type="match status" value="1"/>
</dbReference>
<organism evidence="4 5">
    <name type="scientific">Cerrena zonata</name>
    <dbReference type="NCBI Taxonomy" id="2478898"/>
    <lineage>
        <taxon>Eukaryota</taxon>
        <taxon>Fungi</taxon>
        <taxon>Dikarya</taxon>
        <taxon>Basidiomycota</taxon>
        <taxon>Agaricomycotina</taxon>
        <taxon>Agaricomycetes</taxon>
        <taxon>Polyporales</taxon>
        <taxon>Cerrenaceae</taxon>
        <taxon>Cerrena</taxon>
    </lineage>
</organism>
<feature type="compositionally biased region" description="Basic and acidic residues" evidence="2">
    <location>
        <begin position="849"/>
        <end position="859"/>
    </location>
</feature>
<dbReference type="SUPFAM" id="SSF51197">
    <property type="entry name" value="Clavaminate synthase-like"/>
    <property type="match status" value="1"/>
</dbReference>
<accession>A0AAW0GVJ2</accession>
<feature type="region of interest" description="Disordered" evidence="2">
    <location>
        <begin position="671"/>
        <end position="885"/>
    </location>
</feature>
<proteinExistence type="predicted"/>
<feature type="domain" description="JmjC" evidence="3">
    <location>
        <begin position="129"/>
        <end position="296"/>
    </location>
</feature>
<comment type="caution">
    <text evidence="4">The sequence shown here is derived from an EMBL/GenBank/DDBJ whole genome shotgun (WGS) entry which is preliminary data.</text>
</comment>
<evidence type="ECO:0000256" key="2">
    <source>
        <dbReference type="SAM" id="MobiDB-lite"/>
    </source>
</evidence>
<keyword evidence="5" id="KW-1185">Reference proteome</keyword>
<evidence type="ECO:0000256" key="1">
    <source>
        <dbReference type="SAM" id="Coils"/>
    </source>
</evidence>
<feature type="compositionally biased region" description="Low complexity" evidence="2">
    <location>
        <begin position="1159"/>
        <end position="1174"/>
    </location>
</feature>
<feature type="region of interest" description="Disordered" evidence="2">
    <location>
        <begin position="1119"/>
        <end position="1344"/>
    </location>
</feature>
<evidence type="ECO:0000313" key="5">
    <source>
        <dbReference type="Proteomes" id="UP001385951"/>
    </source>
</evidence>
<feature type="compositionally biased region" description="Polar residues" evidence="2">
    <location>
        <begin position="1130"/>
        <end position="1141"/>
    </location>
</feature>
<keyword evidence="1" id="KW-0175">Coiled coil</keyword>
<feature type="compositionally biased region" description="Basic and acidic residues" evidence="2">
    <location>
        <begin position="1246"/>
        <end position="1270"/>
    </location>
</feature>
<dbReference type="EMBL" id="JASBNA010000003">
    <property type="protein sequence ID" value="KAK7693534.1"/>
    <property type="molecule type" value="Genomic_DNA"/>
</dbReference>
<evidence type="ECO:0000259" key="3">
    <source>
        <dbReference type="PROSITE" id="PS51184"/>
    </source>
</evidence>
<feature type="compositionally biased region" description="Basic and acidic residues" evidence="2">
    <location>
        <begin position="1212"/>
        <end position="1221"/>
    </location>
</feature>
<protein>
    <recommendedName>
        <fullName evidence="3">JmjC domain-containing protein</fullName>
    </recommendedName>
</protein>
<feature type="compositionally biased region" description="Polar residues" evidence="2">
    <location>
        <begin position="1222"/>
        <end position="1231"/>
    </location>
</feature>
<dbReference type="Gene3D" id="1.20.5.170">
    <property type="match status" value="1"/>
</dbReference>
<dbReference type="InterPro" id="IPR003347">
    <property type="entry name" value="JmjC_dom"/>
</dbReference>